<protein>
    <recommendedName>
        <fullName evidence="3">HNH endonuclease</fullName>
    </recommendedName>
</protein>
<evidence type="ECO:0000313" key="2">
    <source>
        <dbReference type="Proteomes" id="UP001597185"/>
    </source>
</evidence>
<proteinExistence type="predicted"/>
<sequence length="211" mass="23986">MEGSVLIDGSTERHLARLARESGYFQREFNPDPTRTILTQAGINYVPIQDIEMDTGEIATVYSLDLNGDSENKLEEGLISHGNTDEAFATDWAVDANHGYDHLTYYFDSPPTKNDIEKARIINKVKHAIEIGKLQQQFSCRSCGKRVHWTDLMPPTPERENGYKQQIIMLRDQQCSCCNDTDNFDHIAHPNEIDEFIQARPADVMATAHEE</sequence>
<gene>
    <name evidence="1" type="ORF">ACFR9T_07135</name>
</gene>
<dbReference type="Proteomes" id="UP001597185">
    <property type="component" value="Unassembled WGS sequence"/>
</dbReference>
<name>A0ABD6C0E3_9EURY</name>
<reference evidence="1 2" key="1">
    <citation type="journal article" date="2019" name="Int. J. Syst. Evol. Microbiol.">
        <title>The Global Catalogue of Microorganisms (GCM) 10K type strain sequencing project: providing services to taxonomists for standard genome sequencing and annotation.</title>
        <authorList>
            <consortium name="The Broad Institute Genomics Platform"/>
            <consortium name="The Broad Institute Genome Sequencing Center for Infectious Disease"/>
            <person name="Wu L."/>
            <person name="Ma J."/>
        </authorList>
    </citation>
    <scope>NUCLEOTIDE SEQUENCE [LARGE SCALE GENOMIC DNA]</scope>
    <source>
        <strain evidence="1 2">CGMCC 1.12689</strain>
    </source>
</reference>
<dbReference type="RefSeq" id="WP_256397164.1">
    <property type="nucleotide sequence ID" value="NZ_JANHDL010000004.1"/>
</dbReference>
<dbReference type="AlphaFoldDB" id="A0ABD6C0E3"/>
<evidence type="ECO:0000313" key="1">
    <source>
        <dbReference type="EMBL" id="MFD1570364.1"/>
    </source>
</evidence>
<evidence type="ECO:0008006" key="3">
    <source>
        <dbReference type="Google" id="ProtNLM"/>
    </source>
</evidence>
<accession>A0ABD6C0E3</accession>
<organism evidence="1 2">
    <name type="scientific">Halorubrum laminariae</name>
    <dbReference type="NCBI Taxonomy" id="1433523"/>
    <lineage>
        <taxon>Archaea</taxon>
        <taxon>Methanobacteriati</taxon>
        <taxon>Methanobacteriota</taxon>
        <taxon>Stenosarchaea group</taxon>
        <taxon>Halobacteria</taxon>
        <taxon>Halobacteriales</taxon>
        <taxon>Haloferacaceae</taxon>
        <taxon>Halorubrum</taxon>
    </lineage>
</organism>
<comment type="caution">
    <text evidence="1">The sequence shown here is derived from an EMBL/GenBank/DDBJ whole genome shotgun (WGS) entry which is preliminary data.</text>
</comment>
<keyword evidence="2" id="KW-1185">Reference proteome</keyword>
<dbReference type="EMBL" id="JBHUDB010000002">
    <property type="protein sequence ID" value="MFD1570364.1"/>
    <property type="molecule type" value="Genomic_DNA"/>
</dbReference>